<organism evidence="1 2">
    <name type="scientific">Neophaeococcomyces mojaviensis</name>
    <dbReference type="NCBI Taxonomy" id="3383035"/>
    <lineage>
        <taxon>Eukaryota</taxon>
        <taxon>Fungi</taxon>
        <taxon>Dikarya</taxon>
        <taxon>Ascomycota</taxon>
        <taxon>Pezizomycotina</taxon>
        <taxon>Eurotiomycetes</taxon>
        <taxon>Chaetothyriomycetidae</taxon>
        <taxon>Chaetothyriales</taxon>
        <taxon>Chaetothyriales incertae sedis</taxon>
        <taxon>Neophaeococcomyces</taxon>
    </lineage>
</organism>
<gene>
    <name evidence="1" type="ORF">H2198_001790</name>
</gene>
<dbReference type="Proteomes" id="UP001172386">
    <property type="component" value="Unassembled WGS sequence"/>
</dbReference>
<evidence type="ECO:0000313" key="2">
    <source>
        <dbReference type="Proteomes" id="UP001172386"/>
    </source>
</evidence>
<comment type="caution">
    <text evidence="1">The sequence shown here is derived from an EMBL/GenBank/DDBJ whole genome shotgun (WGS) entry which is preliminary data.</text>
</comment>
<accession>A0ACC3AG73</accession>
<proteinExistence type="predicted"/>
<dbReference type="EMBL" id="JAPDRQ010000020">
    <property type="protein sequence ID" value="KAJ9661825.1"/>
    <property type="molecule type" value="Genomic_DNA"/>
</dbReference>
<sequence>MGVLDSVRNKVKDHHDSAEIDHSHNDGKNHQKSETENWIEKGQGGDRRDDDQGVRGGSLTSADTQPALANPKVQDAIMNDPNRVGSVSQ</sequence>
<evidence type="ECO:0000313" key="1">
    <source>
        <dbReference type="EMBL" id="KAJ9661825.1"/>
    </source>
</evidence>
<protein>
    <submittedName>
        <fullName evidence="1">Uncharacterized protein</fullName>
    </submittedName>
</protein>
<reference evidence="1" key="1">
    <citation type="submission" date="2022-10" db="EMBL/GenBank/DDBJ databases">
        <title>Culturing micro-colonial fungi from biological soil crusts in the Mojave desert and describing Neophaeococcomyces mojavensis, and introducing the new genera and species Taxawa tesnikishii.</title>
        <authorList>
            <person name="Kurbessoian T."/>
            <person name="Stajich J.E."/>
        </authorList>
    </citation>
    <scope>NUCLEOTIDE SEQUENCE</scope>
    <source>
        <strain evidence="1">JES_112</strain>
    </source>
</reference>
<keyword evidence="2" id="KW-1185">Reference proteome</keyword>
<name>A0ACC3AG73_9EURO</name>